<protein>
    <submittedName>
        <fullName evidence="1">Uncharacterized protein</fullName>
    </submittedName>
</protein>
<dbReference type="Proteomes" id="UP001444071">
    <property type="component" value="Unassembled WGS sequence"/>
</dbReference>
<comment type="caution">
    <text evidence="1">The sequence shown here is derived from an EMBL/GenBank/DDBJ whole genome shotgun (WGS) entry which is preliminary data.</text>
</comment>
<gene>
    <name evidence="1" type="ORF">XENORESO_019611</name>
</gene>
<organism evidence="1 2">
    <name type="scientific">Xenotaenia resolanae</name>
    <dbReference type="NCBI Taxonomy" id="208358"/>
    <lineage>
        <taxon>Eukaryota</taxon>
        <taxon>Metazoa</taxon>
        <taxon>Chordata</taxon>
        <taxon>Craniata</taxon>
        <taxon>Vertebrata</taxon>
        <taxon>Euteleostomi</taxon>
        <taxon>Actinopterygii</taxon>
        <taxon>Neopterygii</taxon>
        <taxon>Teleostei</taxon>
        <taxon>Neoteleostei</taxon>
        <taxon>Acanthomorphata</taxon>
        <taxon>Ovalentaria</taxon>
        <taxon>Atherinomorphae</taxon>
        <taxon>Cyprinodontiformes</taxon>
        <taxon>Goodeidae</taxon>
        <taxon>Xenotaenia</taxon>
    </lineage>
</organism>
<proteinExistence type="predicted"/>
<sequence length="137" mass="15376">MNTLHRCHAHPAGHVESVRSVNRVLDQGKAVVLSSQRQCGQRTPLTRNTSKRGRVIFSCMFLLLCGDVQVNPGPVAPLKHQVGIAVPPSSPDPFHQEHKVTLRQTVWPNHKHSSFLRSATALQTTVTLEQRLNYFKR</sequence>
<keyword evidence="2" id="KW-1185">Reference proteome</keyword>
<accession>A0ABV0VN11</accession>
<name>A0ABV0VN11_9TELE</name>
<evidence type="ECO:0000313" key="2">
    <source>
        <dbReference type="Proteomes" id="UP001444071"/>
    </source>
</evidence>
<dbReference type="EMBL" id="JAHRIM010000737">
    <property type="protein sequence ID" value="MEQ2258440.1"/>
    <property type="molecule type" value="Genomic_DNA"/>
</dbReference>
<evidence type="ECO:0000313" key="1">
    <source>
        <dbReference type="EMBL" id="MEQ2258440.1"/>
    </source>
</evidence>
<reference evidence="1 2" key="1">
    <citation type="submission" date="2021-06" db="EMBL/GenBank/DDBJ databases">
        <authorList>
            <person name="Palmer J.M."/>
        </authorList>
    </citation>
    <scope>NUCLEOTIDE SEQUENCE [LARGE SCALE GENOMIC DNA]</scope>
    <source>
        <strain evidence="1 2">XR_2019</strain>
        <tissue evidence="1">Muscle</tissue>
    </source>
</reference>